<feature type="transmembrane region" description="Helical" evidence="7">
    <location>
        <begin position="103"/>
        <end position="127"/>
    </location>
</feature>
<evidence type="ECO:0000256" key="3">
    <source>
        <dbReference type="ARBA" id="ARBA00022475"/>
    </source>
</evidence>
<comment type="subcellular location">
    <subcellularLocation>
        <location evidence="1 7">Cell membrane</location>
        <topology evidence="1 7">Multi-pass membrane protein</topology>
    </subcellularLocation>
</comment>
<keyword evidence="10" id="KW-1185">Reference proteome</keyword>
<dbReference type="CDD" id="cd06261">
    <property type="entry name" value="TM_PBP2"/>
    <property type="match status" value="1"/>
</dbReference>
<protein>
    <submittedName>
        <fullName evidence="9">ABC transporter permease subunit</fullName>
    </submittedName>
</protein>
<accession>A0A6A8GKM9</accession>
<comment type="similarity">
    <text evidence="7">Belongs to the binding-protein-dependent transport system permease family.</text>
</comment>
<dbReference type="InterPro" id="IPR000515">
    <property type="entry name" value="MetI-like"/>
</dbReference>
<dbReference type="Pfam" id="PF00528">
    <property type="entry name" value="BPD_transp_1"/>
    <property type="match status" value="1"/>
</dbReference>
<dbReference type="SUPFAM" id="SSF161098">
    <property type="entry name" value="MetI-like"/>
    <property type="match status" value="1"/>
</dbReference>
<feature type="transmembrane region" description="Helical" evidence="7">
    <location>
        <begin position="34"/>
        <end position="55"/>
    </location>
</feature>
<name>A0A6A8GKM9_9EURY</name>
<dbReference type="GO" id="GO:0055085">
    <property type="term" value="P:transmembrane transport"/>
    <property type="evidence" value="ECO:0007669"/>
    <property type="project" value="InterPro"/>
</dbReference>
<dbReference type="InterPro" id="IPR035906">
    <property type="entry name" value="MetI-like_sf"/>
</dbReference>
<keyword evidence="5 7" id="KW-1133">Transmembrane helix</keyword>
<evidence type="ECO:0000313" key="10">
    <source>
        <dbReference type="Proteomes" id="UP000439022"/>
    </source>
</evidence>
<comment type="caution">
    <text evidence="9">The sequence shown here is derived from an EMBL/GenBank/DDBJ whole genome shotgun (WGS) entry which is preliminary data.</text>
</comment>
<evidence type="ECO:0000256" key="4">
    <source>
        <dbReference type="ARBA" id="ARBA00022692"/>
    </source>
</evidence>
<feature type="transmembrane region" description="Helical" evidence="7">
    <location>
        <begin position="219"/>
        <end position="247"/>
    </location>
</feature>
<feature type="transmembrane region" description="Helical" evidence="7">
    <location>
        <begin position="267"/>
        <end position="288"/>
    </location>
</feature>
<dbReference type="PANTHER" id="PTHR43386">
    <property type="entry name" value="OLIGOPEPTIDE TRANSPORT SYSTEM PERMEASE PROTEIN APPC"/>
    <property type="match status" value="1"/>
</dbReference>
<dbReference type="Proteomes" id="UP000439022">
    <property type="component" value="Unassembled WGS sequence"/>
</dbReference>
<feature type="transmembrane region" description="Helical" evidence="7">
    <location>
        <begin position="147"/>
        <end position="174"/>
    </location>
</feature>
<dbReference type="InterPro" id="IPR050366">
    <property type="entry name" value="BP-dependent_transpt_permease"/>
</dbReference>
<dbReference type="PANTHER" id="PTHR43386:SF1">
    <property type="entry name" value="D,D-DIPEPTIDE TRANSPORT SYSTEM PERMEASE PROTEIN DDPC-RELATED"/>
    <property type="match status" value="1"/>
</dbReference>
<sequence length="310" mass="33479">MSSALRDNLPKLWKRIPNFGKNRVVRTVLSDRELMVYGGFLLLIVFLGIFGEAIAPYDYEATQYAADGTLLRAAPPSIAHPLGTTDTGQDVLSRIIIGARPTVVTGIVGGTLIITLGTLIGVSAGFFGGWVGNILMRLTDFVYGVPLIPFAIVLLAMLGFGLYTSILAIGFILWRGSARVLRSQVLQIKQRPFITAARATGMSSTMIIRRHILPNIAPMILLFFSLGIGYSIVTQAGLAFIGVSNPFLPSWGVMIRNAYTSGYADVAWWWSVPPGVLISLTVLSAFMFGRKYEEISGGSDPGEDVFVQGG</sequence>
<proteinExistence type="inferred from homology"/>
<keyword evidence="2 7" id="KW-0813">Transport</keyword>
<dbReference type="AlphaFoldDB" id="A0A6A8GKM9"/>
<feature type="domain" description="ABC transmembrane type-1" evidence="8">
    <location>
        <begin position="99"/>
        <end position="289"/>
    </location>
</feature>
<dbReference type="PROSITE" id="PS50928">
    <property type="entry name" value="ABC_TM1"/>
    <property type="match status" value="1"/>
</dbReference>
<gene>
    <name evidence="9" type="ORF">GJR96_15765</name>
</gene>
<dbReference type="Gene3D" id="1.10.3720.10">
    <property type="entry name" value="MetI-like"/>
    <property type="match status" value="1"/>
</dbReference>
<dbReference type="GO" id="GO:0005886">
    <property type="term" value="C:plasma membrane"/>
    <property type="evidence" value="ECO:0007669"/>
    <property type="project" value="UniProtKB-SubCell"/>
</dbReference>
<dbReference type="EMBL" id="WKJO01000002">
    <property type="protein sequence ID" value="MRX23409.1"/>
    <property type="molecule type" value="Genomic_DNA"/>
</dbReference>
<evidence type="ECO:0000256" key="5">
    <source>
        <dbReference type="ARBA" id="ARBA00022989"/>
    </source>
</evidence>
<evidence type="ECO:0000256" key="7">
    <source>
        <dbReference type="RuleBase" id="RU363032"/>
    </source>
</evidence>
<organism evidence="9 10">
    <name type="scientific">Haloferax litoreum</name>
    <dbReference type="NCBI Taxonomy" id="2666140"/>
    <lineage>
        <taxon>Archaea</taxon>
        <taxon>Methanobacteriati</taxon>
        <taxon>Methanobacteriota</taxon>
        <taxon>Stenosarchaea group</taxon>
        <taxon>Halobacteria</taxon>
        <taxon>Halobacteriales</taxon>
        <taxon>Haloferacaceae</taxon>
        <taxon>Haloferax</taxon>
    </lineage>
</organism>
<keyword evidence="3" id="KW-1003">Cell membrane</keyword>
<reference evidence="9 10" key="1">
    <citation type="submission" date="2019-11" db="EMBL/GenBank/DDBJ databases">
        <title>Whole genome sequence of Haloferax sp. MBLA0076.</title>
        <authorList>
            <person name="Seo M.-J."/>
            <person name="Cho E.-S."/>
        </authorList>
    </citation>
    <scope>NUCLEOTIDE SEQUENCE [LARGE SCALE GENOMIC DNA]</scope>
    <source>
        <strain evidence="9 10">MBLA0076</strain>
    </source>
</reference>
<dbReference type="RefSeq" id="WP_151164211.1">
    <property type="nucleotide sequence ID" value="NZ_WKJO01000002.1"/>
</dbReference>
<evidence type="ECO:0000256" key="1">
    <source>
        <dbReference type="ARBA" id="ARBA00004651"/>
    </source>
</evidence>
<keyword evidence="6 7" id="KW-0472">Membrane</keyword>
<keyword evidence="4 7" id="KW-0812">Transmembrane</keyword>
<evidence type="ECO:0000256" key="2">
    <source>
        <dbReference type="ARBA" id="ARBA00022448"/>
    </source>
</evidence>
<evidence type="ECO:0000256" key="6">
    <source>
        <dbReference type="ARBA" id="ARBA00023136"/>
    </source>
</evidence>
<evidence type="ECO:0000259" key="8">
    <source>
        <dbReference type="PROSITE" id="PS50928"/>
    </source>
</evidence>
<evidence type="ECO:0000313" key="9">
    <source>
        <dbReference type="EMBL" id="MRX23409.1"/>
    </source>
</evidence>